<feature type="region of interest" description="Disordered" evidence="4">
    <location>
        <begin position="145"/>
        <end position="189"/>
    </location>
</feature>
<keyword evidence="5" id="KW-0732">Signal</keyword>
<keyword evidence="3" id="KW-0326">Glycosidase</keyword>
<dbReference type="GO" id="GO:0000272">
    <property type="term" value="P:polysaccharide catabolic process"/>
    <property type="evidence" value="ECO:0007669"/>
    <property type="project" value="InterPro"/>
</dbReference>
<feature type="chain" id="PRO_5022241808" evidence="5">
    <location>
        <begin position="23"/>
        <end position="613"/>
    </location>
</feature>
<organism evidence="7 8">
    <name type="scientific">Rhodotorula toruloides</name>
    <name type="common">Yeast</name>
    <name type="synonym">Rhodosporidium toruloides</name>
    <dbReference type="NCBI Taxonomy" id="5286"/>
    <lineage>
        <taxon>Eukaryota</taxon>
        <taxon>Fungi</taxon>
        <taxon>Dikarya</taxon>
        <taxon>Basidiomycota</taxon>
        <taxon>Pucciniomycotina</taxon>
        <taxon>Microbotryomycetes</taxon>
        <taxon>Sporidiobolales</taxon>
        <taxon>Sporidiobolaceae</taxon>
        <taxon>Rhodotorula</taxon>
    </lineage>
</organism>
<dbReference type="GO" id="GO:0004553">
    <property type="term" value="F:hydrolase activity, hydrolyzing O-glycosyl compounds"/>
    <property type="evidence" value="ECO:0007669"/>
    <property type="project" value="InterPro"/>
</dbReference>
<protein>
    <submittedName>
        <fullName evidence="7">Beta-1,3-mannanase</fullName>
    </submittedName>
</protein>
<dbReference type="InterPro" id="IPR001547">
    <property type="entry name" value="Glyco_hydro_5"/>
</dbReference>
<proteinExistence type="inferred from homology"/>
<dbReference type="OrthoDB" id="428177at2759"/>
<dbReference type="InterPro" id="IPR017853">
    <property type="entry name" value="GH"/>
</dbReference>
<evidence type="ECO:0000256" key="1">
    <source>
        <dbReference type="ARBA" id="ARBA00005641"/>
    </source>
</evidence>
<feature type="region of interest" description="Disordered" evidence="4">
    <location>
        <begin position="75"/>
        <end position="132"/>
    </location>
</feature>
<feature type="compositionally biased region" description="Low complexity" evidence="4">
    <location>
        <begin position="155"/>
        <end position="188"/>
    </location>
</feature>
<evidence type="ECO:0000313" key="8">
    <source>
        <dbReference type="Proteomes" id="UP000321518"/>
    </source>
</evidence>
<accession>A0A511KE55</accession>
<feature type="compositionally biased region" description="Low complexity" evidence="4">
    <location>
        <begin position="532"/>
        <end position="541"/>
    </location>
</feature>
<dbReference type="Gene3D" id="3.20.20.80">
    <property type="entry name" value="Glycosidases"/>
    <property type="match status" value="1"/>
</dbReference>
<keyword evidence="2" id="KW-0378">Hydrolase</keyword>
<dbReference type="SUPFAM" id="SSF51445">
    <property type="entry name" value="(Trans)glycosidases"/>
    <property type="match status" value="1"/>
</dbReference>
<dbReference type="EMBL" id="BJWK01000003">
    <property type="protein sequence ID" value="GEM07704.1"/>
    <property type="molecule type" value="Genomic_DNA"/>
</dbReference>
<evidence type="ECO:0000313" key="7">
    <source>
        <dbReference type="EMBL" id="GEM07704.1"/>
    </source>
</evidence>
<dbReference type="Pfam" id="PF26410">
    <property type="entry name" value="GH5_mannosidase"/>
    <property type="match status" value="1"/>
</dbReference>
<evidence type="ECO:0000256" key="4">
    <source>
        <dbReference type="SAM" id="MobiDB-lite"/>
    </source>
</evidence>
<evidence type="ECO:0000256" key="2">
    <source>
        <dbReference type="ARBA" id="ARBA00022801"/>
    </source>
</evidence>
<feature type="compositionally biased region" description="Low complexity" evidence="4">
    <location>
        <begin position="110"/>
        <end position="131"/>
    </location>
</feature>
<dbReference type="AlphaFoldDB" id="A0A511KE55"/>
<name>A0A511KE55_RHOTO</name>
<feature type="region of interest" description="Disordered" evidence="4">
    <location>
        <begin position="520"/>
        <end position="541"/>
    </location>
</feature>
<dbReference type="Proteomes" id="UP000321518">
    <property type="component" value="Unassembled WGS sequence"/>
</dbReference>
<evidence type="ECO:0000259" key="6">
    <source>
        <dbReference type="Pfam" id="PF26410"/>
    </source>
</evidence>
<comment type="similarity">
    <text evidence="1">Belongs to the glycosyl hydrolase 5 (cellulase A) family.</text>
</comment>
<gene>
    <name evidence="7" type="ORF">Rt10032_c03g1721</name>
</gene>
<feature type="domain" description="Glycoside hydrolase family 5" evidence="6">
    <location>
        <begin position="213"/>
        <end position="397"/>
    </location>
</feature>
<evidence type="ECO:0000256" key="3">
    <source>
        <dbReference type="ARBA" id="ARBA00023295"/>
    </source>
</evidence>
<comment type="caution">
    <text evidence="7">The sequence shown here is derived from an EMBL/GenBank/DDBJ whole genome shotgun (WGS) entry which is preliminary data.</text>
</comment>
<feature type="signal peptide" evidence="5">
    <location>
        <begin position="1"/>
        <end position="22"/>
    </location>
</feature>
<sequence>MHIFPTLAPLVLFSARLALGRAAPPNPDKLFALQQSAASVASTASSASETRYAWGGDNHHPRGEFVKRHHHVQAVHRGRAGRAGRVMEKRARGEAATARRLKARQKDSGSSDSSSGDWSSSSSDASSTDGGANDLEARAATQIPLANTPAPTNDGGASSASSSQAASPTSSSSQTSSKSSSSTSSSGGSIDGVWTGVSSYYLHAIANSDRYAILDAVKGAGFKVIRIFVASVGANNKGSNNQAVNDVEPIQVGTYDDTILTLIDQLMADCKDRGLKLMIALSDRYALGFWSTDSYATQLNIVKAGSSGVQQVADASSFYTSEWAIGMFDKRLAHIMNHQNQALGGKKWADLDDVIYAVEPQNEPQGHMAMASSTWACDRASYLKSLITSNILVSSGGGITLTDSLGSWATGCDAFDIVSVHDYGTSASSTANALAAAQNDYPGKKVIMGEWGIAGVNKAAIISQFVSAFEAKGVSWSYWEVTKPGAKATDFEVWTDEPAWQALTGQAYFTPVATTAAPASTSRAVGGDQYTSSKSPTWSKSSALSSKSVWHDSPSTTTSTPQWHAATSSFSSYVAKASSAASQGAQQVKSVWKEQSSKVAAAASSSWNDGGSS</sequence>
<evidence type="ECO:0000256" key="5">
    <source>
        <dbReference type="SAM" id="SignalP"/>
    </source>
</evidence>
<reference evidence="7 8" key="1">
    <citation type="submission" date="2019-07" db="EMBL/GenBank/DDBJ databases">
        <title>Rhodotorula toruloides NBRC10032 genome sequencing.</title>
        <authorList>
            <person name="Shida Y."/>
            <person name="Takaku H."/>
            <person name="Ogasawara W."/>
            <person name="Mori K."/>
        </authorList>
    </citation>
    <scope>NUCLEOTIDE SEQUENCE [LARGE SCALE GENOMIC DNA]</scope>
    <source>
        <strain evidence="7 8">NBRC10032</strain>
    </source>
</reference>